<dbReference type="OrthoDB" id="5909468at2759"/>
<dbReference type="Proteomes" id="UP000008068">
    <property type="component" value="Unassembled WGS sequence"/>
</dbReference>
<dbReference type="InterPro" id="IPR002900">
    <property type="entry name" value="DUF38/FTH_CAE_spp"/>
</dbReference>
<dbReference type="PANTHER" id="PTHR23014:SF1">
    <property type="entry name" value="DUF38 DOMAIN-CONTAINING PROTEIN-RELATED"/>
    <property type="match status" value="1"/>
</dbReference>
<name>G0N308_CAEBE</name>
<dbReference type="Pfam" id="PF01827">
    <property type="entry name" value="FTH"/>
    <property type="match status" value="1"/>
</dbReference>
<dbReference type="PANTHER" id="PTHR23014">
    <property type="entry name" value="F-BOX A PROTEIN"/>
    <property type="match status" value="1"/>
</dbReference>
<reference evidence="3" key="1">
    <citation type="submission" date="2011-07" db="EMBL/GenBank/DDBJ databases">
        <authorList>
            <consortium name="Caenorhabditis brenneri Sequencing and Analysis Consortium"/>
            <person name="Wilson R.K."/>
        </authorList>
    </citation>
    <scope>NUCLEOTIDE SEQUENCE [LARGE SCALE GENOMIC DNA]</scope>
    <source>
        <strain evidence="3">PB2801</strain>
    </source>
</reference>
<dbReference type="HOGENOM" id="CLU_1422616_0_0_1"/>
<dbReference type="AlphaFoldDB" id="G0N308"/>
<gene>
    <name evidence="2" type="ORF">CAEBREN_04868</name>
</gene>
<dbReference type="EMBL" id="GL379832">
    <property type="protein sequence ID" value="EGT51191.1"/>
    <property type="molecule type" value="Genomic_DNA"/>
</dbReference>
<dbReference type="InParanoid" id="G0N308"/>
<proteinExistence type="predicted"/>
<keyword evidence="3" id="KW-1185">Reference proteome</keyword>
<accession>G0N308</accession>
<organism evidence="3">
    <name type="scientific">Caenorhabditis brenneri</name>
    <name type="common">Nematode worm</name>
    <dbReference type="NCBI Taxonomy" id="135651"/>
    <lineage>
        <taxon>Eukaryota</taxon>
        <taxon>Metazoa</taxon>
        <taxon>Ecdysozoa</taxon>
        <taxon>Nematoda</taxon>
        <taxon>Chromadorea</taxon>
        <taxon>Rhabditida</taxon>
        <taxon>Rhabditina</taxon>
        <taxon>Rhabditomorpha</taxon>
        <taxon>Rhabditoidea</taxon>
        <taxon>Rhabditidae</taxon>
        <taxon>Peloderinae</taxon>
        <taxon>Caenorhabditis</taxon>
    </lineage>
</organism>
<evidence type="ECO:0000259" key="1">
    <source>
        <dbReference type="Pfam" id="PF01827"/>
    </source>
</evidence>
<evidence type="ECO:0000313" key="3">
    <source>
        <dbReference type="Proteomes" id="UP000008068"/>
    </source>
</evidence>
<protein>
    <recommendedName>
        <fullName evidence="1">DUF38 domain-containing protein</fullName>
    </recommendedName>
</protein>
<sequence>MLSYVKEGVLSKFFDELKSALMSLKHQIAVRRIDLLPEHPDNFLAILPYLKPGYLEEISIDDEAWGIWKSEENSRKVEQIMQLDQWKQAEELVLLDSLHLFPEEVLSQFKKYWIGVSSPSENKLAHIGLIFAGSPLFEHCHFEVWDPDFADLIDSIGVPGPPAEDYRSVRHLMIPNTDKMLVFKELPCGIIEIEKETRNVQ</sequence>
<evidence type="ECO:0000313" key="2">
    <source>
        <dbReference type="EMBL" id="EGT51191.1"/>
    </source>
</evidence>
<feature type="domain" description="DUF38" evidence="1">
    <location>
        <begin position="12"/>
        <end position="144"/>
    </location>
</feature>